<evidence type="ECO:0000256" key="2">
    <source>
        <dbReference type="ARBA" id="ARBA00008873"/>
    </source>
</evidence>
<dbReference type="InterPro" id="IPR058533">
    <property type="entry name" value="Cation_efflux_TM"/>
</dbReference>
<dbReference type="PANTHER" id="PTHR43840">
    <property type="entry name" value="MITOCHONDRIAL METAL TRANSPORTER 1-RELATED"/>
    <property type="match status" value="1"/>
</dbReference>
<feature type="transmembrane region" description="Helical" evidence="7">
    <location>
        <begin position="352"/>
        <end position="374"/>
    </location>
</feature>
<keyword evidence="5 7" id="KW-1133">Transmembrane helix</keyword>
<dbReference type="InterPro" id="IPR002524">
    <property type="entry name" value="Cation_efflux"/>
</dbReference>
<feature type="transmembrane region" description="Helical" evidence="7">
    <location>
        <begin position="179"/>
        <end position="201"/>
    </location>
</feature>
<dbReference type="NCBIfam" id="TIGR01297">
    <property type="entry name" value="CDF"/>
    <property type="match status" value="1"/>
</dbReference>
<evidence type="ECO:0000313" key="10">
    <source>
        <dbReference type="Proteomes" id="UP000005408"/>
    </source>
</evidence>
<organism evidence="9 10">
    <name type="scientific">Magallana gigas</name>
    <name type="common">Pacific oyster</name>
    <name type="synonym">Crassostrea gigas</name>
    <dbReference type="NCBI Taxonomy" id="29159"/>
    <lineage>
        <taxon>Eukaryota</taxon>
        <taxon>Metazoa</taxon>
        <taxon>Spiralia</taxon>
        <taxon>Lophotrochozoa</taxon>
        <taxon>Mollusca</taxon>
        <taxon>Bivalvia</taxon>
        <taxon>Autobranchia</taxon>
        <taxon>Pteriomorphia</taxon>
        <taxon>Ostreida</taxon>
        <taxon>Ostreoidea</taxon>
        <taxon>Ostreidae</taxon>
        <taxon>Magallana</taxon>
    </lineage>
</organism>
<dbReference type="Gene3D" id="1.20.1510.10">
    <property type="entry name" value="Cation efflux protein transmembrane domain"/>
    <property type="match status" value="1"/>
</dbReference>
<sequence>MDENISAGQNWPTERINCSTCGIVVALCNRCSCRIKNYNCPGCTKVLESSYRTFIQPPMIEYFCTCNLDELNNKTNNENSSTYLGQLNKTFIPDDFLEVAVEKPNQSPKEPNGTPQKENNVSLDSFLNSKGVHKERKVSNASRKFYENQDKLIAGYEEVYTQKDDKHERSTKLRKKATLYAKVSFAVNVILLAAKLTAAVLSGSMAIISSLVDSVVDIASGLVVWVTTKSIRNANRYKYPNGRHLLEPLAVILLSVIMGMASLQLLKEAVGKIVSLYSGSMPPPTVDYLTISIAGFTIVVKFVLFVLCRRVKTPTVQALAQDHRNDVLSNTLAIVCGYIGSREIQKEIGEKCLIYVDPIGAIIISLYIAITWYITGRDQTKLLTGRKADSSIASKVIWISMNHSDIESVDHVIAYHVGYDVTVELDICVSPELPICKAQEVKNSLKSKLEKVDSISKVYINMVSNCEKFCSKL</sequence>
<comment type="subcellular location">
    <subcellularLocation>
        <location evidence="1">Membrane</location>
        <topology evidence="1">Multi-pass membrane protein</topology>
    </subcellularLocation>
</comment>
<evidence type="ECO:0000256" key="7">
    <source>
        <dbReference type="SAM" id="Phobius"/>
    </source>
</evidence>
<evidence type="ECO:0000259" key="8">
    <source>
        <dbReference type="Pfam" id="PF01545"/>
    </source>
</evidence>
<evidence type="ECO:0000313" key="9">
    <source>
        <dbReference type="EnsemblMetazoa" id="G20599.1:cds"/>
    </source>
</evidence>
<evidence type="ECO:0000256" key="4">
    <source>
        <dbReference type="ARBA" id="ARBA00022692"/>
    </source>
</evidence>
<proteinExistence type="inferred from homology"/>
<dbReference type="OrthoDB" id="78296at2759"/>
<dbReference type="GO" id="GO:0016020">
    <property type="term" value="C:membrane"/>
    <property type="evidence" value="ECO:0007669"/>
    <property type="project" value="UniProtKB-SubCell"/>
</dbReference>
<accession>A0A8W8JUS2</accession>
<dbReference type="SUPFAM" id="SSF160240">
    <property type="entry name" value="Cation efflux protein cytoplasmic domain-like"/>
    <property type="match status" value="1"/>
</dbReference>
<keyword evidence="4 7" id="KW-0812">Transmembrane</keyword>
<dbReference type="Proteomes" id="UP000005408">
    <property type="component" value="Unassembled WGS sequence"/>
</dbReference>
<dbReference type="Gene3D" id="3.30.70.1350">
    <property type="entry name" value="Cation efflux protein, cytoplasmic domain"/>
    <property type="match status" value="1"/>
</dbReference>
<feature type="transmembrane region" description="Helical" evidence="7">
    <location>
        <begin position="249"/>
        <end position="266"/>
    </location>
</feature>
<keyword evidence="6 7" id="KW-0472">Membrane</keyword>
<feature type="transmembrane region" description="Helical" evidence="7">
    <location>
        <begin position="286"/>
        <end position="307"/>
    </location>
</feature>
<keyword evidence="3" id="KW-0813">Transport</keyword>
<protein>
    <recommendedName>
        <fullName evidence="8">Cation efflux protein transmembrane domain-containing protein</fullName>
    </recommendedName>
</protein>
<evidence type="ECO:0000256" key="1">
    <source>
        <dbReference type="ARBA" id="ARBA00004141"/>
    </source>
</evidence>
<dbReference type="AlphaFoldDB" id="A0A8W8JUS2"/>
<dbReference type="GO" id="GO:0008324">
    <property type="term" value="F:monoatomic cation transmembrane transporter activity"/>
    <property type="evidence" value="ECO:0007669"/>
    <property type="project" value="InterPro"/>
</dbReference>
<dbReference type="InterPro" id="IPR027469">
    <property type="entry name" value="Cation_efflux_TMD_sf"/>
</dbReference>
<name>A0A8W8JUS2_MAGGI</name>
<dbReference type="InterPro" id="IPR050291">
    <property type="entry name" value="CDF_Transporter"/>
</dbReference>
<dbReference type="InterPro" id="IPR036837">
    <property type="entry name" value="Cation_efflux_CTD_sf"/>
</dbReference>
<dbReference type="OMA" id="HYFVEAD"/>
<evidence type="ECO:0000256" key="5">
    <source>
        <dbReference type="ARBA" id="ARBA00022989"/>
    </source>
</evidence>
<dbReference type="SUPFAM" id="SSF161111">
    <property type="entry name" value="Cation efflux protein transmembrane domain-like"/>
    <property type="match status" value="1"/>
</dbReference>
<evidence type="ECO:0000256" key="3">
    <source>
        <dbReference type="ARBA" id="ARBA00022448"/>
    </source>
</evidence>
<feature type="domain" description="Cation efflux protein transmembrane" evidence="8">
    <location>
        <begin position="182"/>
        <end position="383"/>
    </location>
</feature>
<dbReference type="Pfam" id="PF01545">
    <property type="entry name" value="Cation_efflux"/>
    <property type="match status" value="1"/>
</dbReference>
<comment type="similarity">
    <text evidence="2">Belongs to the cation diffusion facilitator (CDF) transporter (TC 2.A.4) family. SLC30A subfamily.</text>
</comment>
<dbReference type="EnsemblMetazoa" id="G20599.1">
    <property type="protein sequence ID" value="G20599.1:cds"/>
    <property type="gene ID" value="G20599"/>
</dbReference>
<evidence type="ECO:0000256" key="6">
    <source>
        <dbReference type="ARBA" id="ARBA00023136"/>
    </source>
</evidence>
<feature type="transmembrane region" description="Helical" evidence="7">
    <location>
        <begin position="207"/>
        <end position="228"/>
    </location>
</feature>
<reference evidence="9" key="1">
    <citation type="submission" date="2022-08" db="UniProtKB">
        <authorList>
            <consortium name="EnsemblMetazoa"/>
        </authorList>
    </citation>
    <scope>IDENTIFICATION</scope>
    <source>
        <strain evidence="9">05x7-T-G4-1.051#20</strain>
    </source>
</reference>
<keyword evidence="10" id="KW-1185">Reference proteome</keyword>
<dbReference type="PANTHER" id="PTHR43840:SF13">
    <property type="entry name" value="CATION EFFLUX PROTEIN CYTOPLASMIC DOMAIN-CONTAINING PROTEIN"/>
    <property type="match status" value="1"/>
</dbReference>
<dbReference type="FunFam" id="1.20.1510.10:FF:000005">
    <property type="entry name" value="Putative Cation diffusion facilitator 1"/>
    <property type="match status" value="1"/>
</dbReference>